<gene>
    <name evidence="1" type="ORF">CHLNCDRAFT_136587</name>
</gene>
<proteinExistence type="predicted"/>
<dbReference type="PROSITE" id="PS51257">
    <property type="entry name" value="PROKAR_LIPOPROTEIN"/>
    <property type="match status" value="1"/>
</dbReference>
<name>E1ZUD4_CHLVA</name>
<reference evidence="1 2" key="1">
    <citation type="journal article" date="2010" name="Plant Cell">
        <title>The Chlorella variabilis NC64A genome reveals adaptation to photosymbiosis, coevolution with viruses, and cryptic sex.</title>
        <authorList>
            <person name="Blanc G."/>
            <person name="Duncan G."/>
            <person name="Agarkova I."/>
            <person name="Borodovsky M."/>
            <person name="Gurnon J."/>
            <person name="Kuo A."/>
            <person name="Lindquist E."/>
            <person name="Lucas S."/>
            <person name="Pangilinan J."/>
            <person name="Polle J."/>
            <person name="Salamov A."/>
            <person name="Terry A."/>
            <person name="Yamada T."/>
            <person name="Dunigan D.D."/>
            <person name="Grigoriev I.V."/>
            <person name="Claverie J.M."/>
            <person name="Van Etten J.L."/>
        </authorList>
    </citation>
    <scope>NUCLEOTIDE SEQUENCE [LARGE SCALE GENOMIC DNA]</scope>
    <source>
        <strain evidence="1 2">NC64A</strain>
    </source>
</reference>
<protein>
    <submittedName>
        <fullName evidence="1">Expressed protein</fullName>
    </submittedName>
</protein>
<accession>E1ZUD4</accession>
<evidence type="ECO:0000313" key="1">
    <source>
        <dbReference type="EMBL" id="EFN50561.1"/>
    </source>
</evidence>
<dbReference type="RefSeq" id="XP_005842693.1">
    <property type="nucleotide sequence ID" value="XM_005842636.1"/>
</dbReference>
<dbReference type="EMBL" id="GL433970">
    <property type="protein sequence ID" value="EFN50561.1"/>
    <property type="molecule type" value="Genomic_DNA"/>
</dbReference>
<dbReference type="AlphaFoldDB" id="E1ZUD4"/>
<keyword evidence="2" id="KW-1185">Reference proteome</keyword>
<sequence length="166" mass="16673">MQNPRAVTVSGECAQALLPAFAACAADTVQAAAELPGCCEGLDALPQACQDAFLFTGIEEGGGDSDIEDLFQACAIGELTIMPANDTSDSSQCTSVVAAAGDACEGSAQLEPGSPCCDGLLGLGLECLVQYNAFVANNETTATELAQVLEGCEIDLTAIANSTDAG</sequence>
<organism evidence="2">
    <name type="scientific">Chlorella variabilis</name>
    <name type="common">Green alga</name>
    <dbReference type="NCBI Taxonomy" id="554065"/>
    <lineage>
        <taxon>Eukaryota</taxon>
        <taxon>Viridiplantae</taxon>
        <taxon>Chlorophyta</taxon>
        <taxon>core chlorophytes</taxon>
        <taxon>Trebouxiophyceae</taxon>
        <taxon>Chlorellales</taxon>
        <taxon>Chlorellaceae</taxon>
        <taxon>Chlorella clade</taxon>
        <taxon>Chlorella</taxon>
    </lineage>
</organism>
<dbReference type="InParanoid" id="E1ZUD4"/>
<dbReference type="KEGG" id="cvr:CHLNCDRAFT_136587"/>
<dbReference type="GeneID" id="17349994"/>
<dbReference type="Proteomes" id="UP000008141">
    <property type="component" value="Unassembled WGS sequence"/>
</dbReference>
<evidence type="ECO:0000313" key="2">
    <source>
        <dbReference type="Proteomes" id="UP000008141"/>
    </source>
</evidence>